<accession>A0A1V8TMW0</accession>
<dbReference type="Gene3D" id="1.10.1520.10">
    <property type="entry name" value="Ribonuclease III domain"/>
    <property type="match status" value="1"/>
</dbReference>
<name>A0A1V8TMW0_9PEZI</name>
<evidence type="ECO:0000313" key="2">
    <source>
        <dbReference type="Proteomes" id="UP000192596"/>
    </source>
</evidence>
<dbReference type="AlphaFoldDB" id="A0A1V8TMW0"/>
<comment type="caution">
    <text evidence="1">The sequence shown here is derived from an EMBL/GenBank/DDBJ whole genome shotgun (WGS) entry which is preliminary data.</text>
</comment>
<dbReference type="STRING" id="1507870.A0A1V8TMW0"/>
<organism evidence="1 2">
    <name type="scientific">Cryoendolithus antarcticus</name>
    <dbReference type="NCBI Taxonomy" id="1507870"/>
    <lineage>
        <taxon>Eukaryota</taxon>
        <taxon>Fungi</taxon>
        <taxon>Dikarya</taxon>
        <taxon>Ascomycota</taxon>
        <taxon>Pezizomycotina</taxon>
        <taxon>Dothideomycetes</taxon>
        <taxon>Dothideomycetidae</taxon>
        <taxon>Cladosporiales</taxon>
        <taxon>Cladosporiaceae</taxon>
        <taxon>Cryoendolithus</taxon>
    </lineage>
</organism>
<sequence>MKRGAQDHVEREFGYRFKSKALIAQALDATGMGLADGNKRLALLGDKMTAAAVTVEWYTSGAPRASADRLIQAQSDAELAAVARNTDLVEVITFNPGLSKRKALASARTLANALESYPWSHLP</sequence>
<keyword evidence="2" id="KW-1185">Reference proteome</keyword>
<evidence type="ECO:0000313" key="1">
    <source>
        <dbReference type="EMBL" id="OQO12644.1"/>
    </source>
</evidence>
<dbReference type="EMBL" id="NAJO01000004">
    <property type="protein sequence ID" value="OQO12644.1"/>
    <property type="molecule type" value="Genomic_DNA"/>
</dbReference>
<dbReference type="OrthoDB" id="67027at2759"/>
<dbReference type="InterPro" id="IPR036389">
    <property type="entry name" value="RNase_III_sf"/>
</dbReference>
<protein>
    <recommendedName>
        <fullName evidence="3">RNase III domain-containing protein</fullName>
    </recommendedName>
</protein>
<proteinExistence type="predicted"/>
<dbReference type="GO" id="GO:0006396">
    <property type="term" value="P:RNA processing"/>
    <property type="evidence" value="ECO:0007669"/>
    <property type="project" value="InterPro"/>
</dbReference>
<gene>
    <name evidence="1" type="ORF">B0A48_02106</name>
</gene>
<evidence type="ECO:0008006" key="3">
    <source>
        <dbReference type="Google" id="ProtNLM"/>
    </source>
</evidence>
<dbReference type="Proteomes" id="UP000192596">
    <property type="component" value="Unassembled WGS sequence"/>
</dbReference>
<reference evidence="2" key="1">
    <citation type="submission" date="2017-03" db="EMBL/GenBank/DDBJ databases">
        <title>Genomes of endolithic fungi from Antarctica.</title>
        <authorList>
            <person name="Coleine C."/>
            <person name="Masonjones S."/>
            <person name="Stajich J.E."/>
        </authorList>
    </citation>
    <scope>NUCLEOTIDE SEQUENCE [LARGE SCALE GENOMIC DNA]</scope>
    <source>
        <strain evidence="2">CCFEE 5527</strain>
    </source>
</reference>
<dbReference type="SUPFAM" id="SSF69065">
    <property type="entry name" value="RNase III domain-like"/>
    <property type="match status" value="1"/>
</dbReference>
<dbReference type="InParanoid" id="A0A1V8TMW0"/>
<dbReference type="GO" id="GO:0004525">
    <property type="term" value="F:ribonuclease III activity"/>
    <property type="evidence" value="ECO:0007669"/>
    <property type="project" value="InterPro"/>
</dbReference>